<evidence type="ECO:0000313" key="11">
    <source>
        <dbReference type="Proteomes" id="UP000187485"/>
    </source>
</evidence>
<dbReference type="Gene3D" id="3.30.70.560">
    <property type="entry name" value="7,8-Dihydro-6-hydroxymethylpterin-pyrophosphokinase HPPK"/>
    <property type="match status" value="1"/>
</dbReference>
<dbReference type="RefSeq" id="WP_075859646.1">
    <property type="nucleotide sequence ID" value="NZ_BDJK01000036.1"/>
</dbReference>
<organism evidence="10 11">
    <name type="scientific">Carboxydothermus pertinax</name>
    <dbReference type="NCBI Taxonomy" id="870242"/>
    <lineage>
        <taxon>Bacteria</taxon>
        <taxon>Bacillati</taxon>
        <taxon>Bacillota</taxon>
        <taxon>Clostridia</taxon>
        <taxon>Thermoanaerobacterales</taxon>
        <taxon>Thermoanaerobacteraceae</taxon>
        <taxon>Carboxydothermus</taxon>
    </lineage>
</organism>
<evidence type="ECO:0000256" key="2">
    <source>
        <dbReference type="ARBA" id="ARBA00005051"/>
    </source>
</evidence>
<dbReference type="CDD" id="cd00483">
    <property type="entry name" value="HPPK"/>
    <property type="match status" value="1"/>
</dbReference>
<evidence type="ECO:0000256" key="7">
    <source>
        <dbReference type="ARBA" id="ARBA00022840"/>
    </source>
</evidence>
<keyword evidence="11" id="KW-1185">Reference proteome</keyword>
<evidence type="ECO:0000256" key="4">
    <source>
        <dbReference type="ARBA" id="ARBA00022679"/>
    </source>
</evidence>
<dbReference type="GO" id="GO:0003848">
    <property type="term" value="F:2-amino-4-hydroxy-6-hydroxymethyldihydropteridine diphosphokinase activity"/>
    <property type="evidence" value="ECO:0007669"/>
    <property type="project" value="UniProtKB-EC"/>
</dbReference>
<dbReference type="Proteomes" id="UP000187485">
    <property type="component" value="Unassembled WGS sequence"/>
</dbReference>
<keyword evidence="5" id="KW-0547">Nucleotide-binding</keyword>
<dbReference type="InterPro" id="IPR000550">
    <property type="entry name" value="Hppk"/>
</dbReference>
<sequence>MSLAYIGVGTNLGNKLENIKRAIEELNSLPATKVIKTAGVYETEPWGYKEQDWFLNTAVALETELAPEELLEALLQIEAKMGRVRHIRYGPRVIDLDLLWYEGEERQGEKLTLPHPRLTERAFVVLPLLELWPDGEIKGMSLREAAARLKKEQGIRKFKNL</sequence>
<dbReference type="EMBL" id="BDJK01000036">
    <property type="protein sequence ID" value="GAV23204.1"/>
    <property type="molecule type" value="Genomic_DNA"/>
</dbReference>
<keyword evidence="8" id="KW-0289">Folate biosynthesis</keyword>
<dbReference type="PANTHER" id="PTHR43071">
    <property type="entry name" value="2-AMINO-4-HYDROXY-6-HYDROXYMETHYLDIHYDROPTERIDINE PYROPHOSPHOKINASE"/>
    <property type="match status" value="1"/>
</dbReference>
<evidence type="ECO:0000313" key="10">
    <source>
        <dbReference type="EMBL" id="GAV23204.1"/>
    </source>
</evidence>
<dbReference type="PANTHER" id="PTHR43071:SF1">
    <property type="entry name" value="2-AMINO-4-HYDROXY-6-HYDROXYMETHYLDIHYDROPTERIDINE PYROPHOSPHOKINASE"/>
    <property type="match status" value="1"/>
</dbReference>
<dbReference type="EC" id="2.7.6.3" evidence="3"/>
<dbReference type="UniPathway" id="UPA00077">
    <property type="reaction ID" value="UER00155"/>
</dbReference>
<evidence type="ECO:0000256" key="8">
    <source>
        <dbReference type="ARBA" id="ARBA00022909"/>
    </source>
</evidence>
<dbReference type="GO" id="GO:0046656">
    <property type="term" value="P:folic acid biosynthetic process"/>
    <property type="evidence" value="ECO:0007669"/>
    <property type="project" value="UniProtKB-KW"/>
</dbReference>
<name>A0A1L8CWF9_9THEO</name>
<keyword evidence="6 10" id="KW-0418">Kinase</keyword>
<dbReference type="GO" id="GO:0016301">
    <property type="term" value="F:kinase activity"/>
    <property type="evidence" value="ECO:0007669"/>
    <property type="project" value="UniProtKB-KW"/>
</dbReference>
<proteinExistence type="predicted"/>
<gene>
    <name evidence="10" type="ORF">cpu_17140</name>
</gene>
<keyword evidence="7" id="KW-0067">ATP-binding</keyword>
<comment type="catalytic activity">
    <reaction evidence="1">
        <text>6-hydroxymethyl-7,8-dihydropterin + ATP = (7,8-dihydropterin-6-yl)methyl diphosphate + AMP + H(+)</text>
        <dbReference type="Rhea" id="RHEA:11412"/>
        <dbReference type="ChEBI" id="CHEBI:15378"/>
        <dbReference type="ChEBI" id="CHEBI:30616"/>
        <dbReference type="ChEBI" id="CHEBI:44841"/>
        <dbReference type="ChEBI" id="CHEBI:72950"/>
        <dbReference type="ChEBI" id="CHEBI:456215"/>
        <dbReference type="EC" id="2.7.6.3"/>
    </reaction>
</comment>
<evidence type="ECO:0000256" key="6">
    <source>
        <dbReference type="ARBA" id="ARBA00022777"/>
    </source>
</evidence>
<dbReference type="OrthoDB" id="9808041at2"/>
<dbReference type="PROSITE" id="PS00794">
    <property type="entry name" value="HPPK"/>
    <property type="match status" value="1"/>
</dbReference>
<protein>
    <recommendedName>
        <fullName evidence="3">2-amino-4-hydroxy-6-hydroxymethyldihydropteridine diphosphokinase</fullName>
        <ecNumber evidence="3">2.7.6.3</ecNumber>
    </recommendedName>
</protein>
<evidence type="ECO:0000256" key="1">
    <source>
        <dbReference type="ARBA" id="ARBA00000198"/>
    </source>
</evidence>
<feature type="domain" description="7,8-dihydro-6-hydroxymethylpterin-pyrophosphokinase" evidence="9">
    <location>
        <begin position="88"/>
        <end position="99"/>
    </location>
</feature>
<accession>A0A1L8CWF9</accession>
<comment type="pathway">
    <text evidence="2">Cofactor biosynthesis; tetrahydrofolate biosynthesis; 2-amino-4-hydroxy-6-hydroxymethyl-7,8-dihydropteridine diphosphate from 7,8-dihydroneopterin triphosphate: step 4/4.</text>
</comment>
<reference evidence="11" key="1">
    <citation type="submission" date="2016-12" db="EMBL/GenBank/DDBJ databases">
        <title>Draft Genome Sequences od Carboxydothermus pertinax and islandicus, Hydrogenogenic Carboxydotrophic Bacteria.</title>
        <authorList>
            <person name="Fukuyama Y."/>
            <person name="Ohmae K."/>
            <person name="Yoneda Y."/>
            <person name="Yoshida T."/>
            <person name="Sako Y."/>
        </authorList>
    </citation>
    <scope>NUCLEOTIDE SEQUENCE [LARGE SCALE GENOMIC DNA]</scope>
    <source>
        <strain evidence="11">Ug1</strain>
    </source>
</reference>
<evidence type="ECO:0000259" key="9">
    <source>
        <dbReference type="PROSITE" id="PS00794"/>
    </source>
</evidence>
<dbReference type="GO" id="GO:0005524">
    <property type="term" value="F:ATP binding"/>
    <property type="evidence" value="ECO:0007669"/>
    <property type="project" value="UniProtKB-KW"/>
</dbReference>
<evidence type="ECO:0000256" key="3">
    <source>
        <dbReference type="ARBA" id="ARBA00013253"/>
    </source>
</evidence>
<evidence type="ECO:0000256" key="5">
    <source>
        <dbReference type="ARBA" id="ARBA00022741"/>
    </source>
</evidence>
<dbReference type="SUPFAM" id="SSF55083">
    <property type="entry name" value="6-hydroxymethyl-7,8-dihydropterin pyrophosphokinase, HPPK"/>
    <property type="match status" value="1"/>
</dbReference>
<comment type="caution">
    <text evidence="10">The sequence shown here is derived from an EMBL/GenBank/DDBJ whole genome shotgun (WGS) entry which is preliminary data.</text>
</comment>
<dbReference type="NCBIfam" id="TIGR01498">
    <property type="entry name" value="folK"/>
    <property type="match status" value="1"/>
</dbReference>
<dbReference type="AlphaFoldDB" id="A0A1L8CWF9"/>
<dbReference type="Pfam" id="PF01288">
    <property type="entry name" value="HPPK"/>
    <property type="match status" value="1"/>
</dbReference>
<dbReference type="GO" id="GO:0046654">
    <property type="term" value="P:tetrahydrofolate biosynthetic process"/>
    <property type="evidence" value="ECO:0007669"/>
    <property type="project" value="UniProtKB-UniPathway"/>
</dbReference>
<dbReference type="InterPro" id="IPR035907">
    <property type="entry name" value="Hppk_sf"/>
</dbReference>
<keyword evidence="4" id="KW-0808">Transferase</keyword>
<dbReference type="STRING" id="870242.cpu_17140"/>